<sequence>MCNERNQMQHEKLARPYHTIPGIMYGYFTLIELLVVIAIIAILASMLLPALNKARDRARQVTCTSQLKQIGLADAQYMNDYDGWLYGPKLAVSNPDGTENKYWVSSMGNLGYLPQWTKGKKHVGICPSAFPFVADHRERTYGKRGYRKGGSNDDAFWKYAGGRFSVVTENPDNSDQKEKYGPSQFVTTHDSFENYYQLGHARHYSFGLNHMDKGNVLFYDGHSESGRMDFGYFSKGHNPDTKMANLPLGKSY</sequence>
<feature type="transmembrane region" description="Helical" evidence="1">
    <location>
        <begin position="25"/>
        <end position="51"/>
    </location>
</feature>
<dbReference type="InterPro" id="IPR012902">
    <property type="entry name" value="N_methyl_site"/>
</dbReference>
<dbReference type="PANTHER" id="PTHR30093:SF2">
    <property type="entry name" value="TYPE II SECRETION SYSTEM PROTEIN H"/>
    <property type="match status" value="1"/>
</dbReference>
<dbReference type="Proteomes" id="UP000245959">
    <property type="component" value="Unassembled WGS sequence"/>
</dbReference>
<dbReference type="InterPro" id="IPR045584">
    <property type="entry name" value="Pilin-like"/>
</dbReference>
<dbReference type="PANTHER" id="PTHR30093">
    <property type="entry name" value="GENERAL SECRETION PATHWAY PROTEIN G"/>
    <property type="match status" value="1"/>
</dbReference>
<evidence type="ECO:0000256" key="1">
    <source>
        <dbReference type="SAM" id="Phobius"/>
    </source>
</evidence>
<proteinExistence type="predicted"/>
<dbReference type="Gene3D" id="3.30.700.10">
    <property type="entry name" value="Glycoprotein, Type 4 Pilin"/>
    <property type="match status" value="1"/>
</dbReference>
<dbReference type="EMBL" id="QEKH01000010">
    <property type="protein sequence ID" value="PVY42768.1"/>
    <property type="molecule type" value="Genomic_DNA"/>
</dbReference>
<protein>
    <submittedName>
        <fullName evidence="2">Prepilin-type N-terminal cleavage/methylation domain-containing protein/prepilin-type processing-associated H-X9-DG protein</fullName>
    </submittedName>
</protein>
<dbReference type="SUPFAM" id="SSF54523">
    <property type="entry name" value="Pili subunits"/>
    <property type="match status" value="1"/>
</dbReference>
<dbReference type="NCBIfam" id="TIGR02532">
    <property type="entry name" value="IV_pilin_GFxxxE"/>
    <property type="match status" value="1"/>
</dbReference>
<keyword evidence="3" id="KW-1185">Reference proteome</keyword>
<evidence type="ECO:0000313" key="2">
    <source>
        <dbReference type="EMBL" id="PVY42768.1"/>
    </source>
</evidence>
<dbReference type="AlphaFoldDB" id="A0A2U1B288"/>
<name>A0A2U1B288_9BACT</name>
<accession>A0A2U1B288</accession>
<keyword evidence="1" id="KW-1133">Transmembrane helix</keyword>
<evidence type="ECO:0000313" key="3">
    <source>
        <dbReference type="Proteomes" id="UP000245959"/>
    </source>
</evidence>
<keyword evidence="1" id="KW-0472">Membrane</keyword>
<organism evidence="2 3">
    <name type="scientific">Victivallis vadensis</name>
    <dbReference type="NCBI Taxonomy" id="172901"/>
    <lineage>
        <taxon>Bacteria</taxon>
        <taxon>Pseudomonadati</taxon>
        <taxon>Lentisphaerota</taxon>
        <taxon>Lentisphaeria</taxon>
        <taxon>Victivallales</taxon>
        <taxon>Victivallaceae</taxon>
        <taxon>Victivallis</taxon>
    </lineage>
</organism>
<keyword evidence="1" id="KW-0812">Transmembrane</keyword>
<gene>
    <name evidence="2" type="ORF">C8D82_11077</name>
</gene>
<comment type="caution">
    <text evidence="2">The sequence shown here is derived from an EMBL/GenBank/DDBJ whole genome shotgun (WGS) entry which is preliminary data.</text>
</comment>
<reference evidence="2 3" key="1">
    <citation type="submission" date="2018-04" db="EMBL/GenBank/DDBJ databases">
        <title>Genomic Encyclopedia of Type Strains, Phase IV (KMG-IV): sequencing the most valuable type-strain genomes for metagenomic binning, comparative biology and taxonomic classification.</title>
        <authorList>
            <person name="Goeker M."/>
        </authorList>
    </citation>
    <scope>NUCLEOTIDE SEQUENCE [LARGE SCALE GENOMIC DNA]</scope>
    <source>
        <strain evidence="2 3">DSM 14823</strain>
    </source>
</reference>